<evidence type="ECO:0000313" key="2">
    <source>
        <dbReference type="EMBL" id="TDE09590.1"/>
    </source>
</evidence>
<name>A0A4R5DC61_9BACT</name>
<keyword evidence="1" id="KW-0732">Signal</keyword>
<comment type="caution">
    <text evidence="2">The sequence shown here is derived from an EMBL/GenBank/DDBJ whole genome shotgun (WGS) entry which is preliminary data.</text>
</comment>
<dbReference type="Proteomes" id="UP000294850">
    <property type="component" value="Unassembled WGS sequence"/>
</dbReference>
<accession>A0A4R5DC61</accession>
<dbReference type="OrthoDB" id="962055at2"/>
<evidence type="ECO:0000256" key="1">
    <source>
        <dbReference type="SAM" id="SignalP"/>
    </source>
</evidence>
<dbReference type="RefSeq" id="WP_131962094.1">
    <property type="nucleotide sequence ID" value="NZ_SMFL01000019.1"/>
</dbReference>
<feature type="chain" id="PRO_5020615581" evidence="1">
    <location>
        <begin position="20"/>
        <end position="127"/>
    </location>
</feature>
<proteinExistence type="predicted"/>
<dbReference type="AlphaFoldDB" id="A0A4R5DC61"/>
<evidence type="ECO:0000313" key="3">
    <source>
        <dbReference type="Proteomes" id="UP000294850"/>
    </source>
</evidence>
<feature type="signal peptide" evidence="1">
    <location>
        <begin position="1"/>
        <end position="19"/>
    </location>
</feature>
<gene>
    <name evidence="2" type="ORF">E0F88_30340</name>
</gene>
<protein>
    <submittedName>
        <fullName evidence="2">Uncharacterized protein</fullName>
    </submittedName>
</protein>
<reference evidence="2 3" key="1">
    <citation type="submission" date="2019-03" db="EMBL/GenBank/DDBJ databases">
        <title>Dyadobacter AR-3-6 sp. nov., isolated from arctic soil.</title>
        <authorList>
            <person name="Chaudhary D.K."/>
        </authorList>
    </citation>
    <scope>NUCLEOTIDE SEQUENCE [LARGE SCALE GENOMIC DNA]</scope>
    <source>
        <strain evidence="2 3">AR-3-6</strain>
    </source>
</reference>
<keyword evidence="3" id="KW-1185">Reference proteome</keyword>
<sequence>MKSFILLAILFCLSTLCFGQILVGDVDINQVDSIKIAEVYVNRRAVKNVVHVYVDFGQRDNLNAKSVGNRIDDLLILDPETKRKMVFKSTGSVLNFFERKGWEYINGFAENTPDGSGYYYFRKRLSK</sequence>
<dbReference type="EMBL" id="SMFL01000019">
    <property type="protein sequence ID" value="TDE09590.1"/>
    <property type="molecule type" value="Genomic_DNA"/>
</dbReference>
<organism evidence="2 3">
    <name type="scientific">Dyadobacter psychrotolerans</name>
    <dbReference type="NCBI Taxonomy" id="2541721"/>
    <lineage>
        <taxon>Bacteria</taxon>
        <taxon>Pseudomonadati</taxon>
        <taxon>Bacteroidota</taxon>
        <taxon>Cytophagia</taxon>
        <taxon>Cytophagales</taxon>
        <taxon>Spirosomataceae</taxon>
        <taxon>Dyadobacter</taxon>
    </lineage>
</organism>